<evidence type="ECO:0000313" key="7">
    <source>
        <dbReference type="EMBL" id="QEC69515.1"/>
    </source>
</evidence>
<evidence type="ECO:0000256" key="1">
    <source>
        <dbReference type="ARBA" id="ARBA00022617"/>
    </source>
</evidence>
<dbReference type="Pfam" id="PF00034">
    <property type="entry name" value="Cytochrom_C"/>
    <property type="match status" value="1"/>
</dbReference>
<protein>
    <submittedName>
        <fullName evidence="7">Cytochrome c</fullName>
    </submittedName>
</protein>
<dbReference type="AlphaFoldDB" id="A0A5B8VEM7"/>
<evidence type="ECO:0000313" key="8">
    <source>
        <dbReference type="Proteomes" id="UP000321533"/>
    </source>
</evidence>
<sequence>MKKRNRIPSANTAAINICIILITIVLLFINNNATAQSSKWIAPKDADNVKNPVTANAASLKEGKTLYTSYCVPCHGEKGKGDGVAAAALSVKPADHSSAYVQNQTDGALFWELSEGHNPMPSYKTAFNEAQRWELINYIRTLAKTQKK</sequence>
<dbReference type="Gene3D" id="1.10.760.10">
    <property type="entry name" value="Cytochrome c-like domain"/>
    <property type="match status" value="1"/>
</dbReference>
<dbReference type="PROSITE" id="PS51007">
    <property type="entry name" value="CYTC"/>
    <property type="match status" value="1"/>
</dbReference>
<dbReference type="GO" id="GO:0046872">
    <property type="term" value="F:metal ion binding"/>
    <property type="evidence" value="ECO:0007669"/>
    <property type="project" value="UniProtKB-KW"/>
</dbReference>
<dbReference type="InterPro" id="IPR009056">
    <property type="entry name" value="Cyt_c-like_dom"/>
</dbReference>
<dbReference type="KEGG" id="pgin:FRZ67_20230"/>
<keyword evidence="2 4" id="KW-0479">Metal-binding</keyword>
<dbReference type="GO" id="GO:0009055">
    <property type="term" value="F:electron transfer activity"/>
    <property type="evidence" value="ECO:0007669"/>
    <property type="project" value="InterPro"/>
</dbReference>
<dbReference type="EMBL" id="CP042435">
    <property type="protein sequence ID" value="QEC69515.1"/>
    <property type="molecule type" value="Genomic_DNA"/>
</dbReference>
<organism evidence="7 8">
    <name type="scientific">Panacibacter ginsenosidivorans</name>
    <dbReference type="NCBI Taxonomy" id="1813871"/>
    <lineage>
        <taxon>Bacteria</taxon>
        <taxon>Pseudomonadati</taxon>
        <taxon>Bacteroidota</taxon>
        <taxon>Chitinophagia</taxon>
        <taxon>Chitinophagales</taxon>
        <taxon>Chitinophagaceae</taxon>
        <taxon>Panacibacter</taxon>
    </lineage>
</organism>
<keyword evidence="1 4" id="KW-0349">Heme</keyword>
<dbReference type="OrthoDB" id="9811395at2"/>
<evidence type="ECO:0000256" key="5">
    <source>
        <dbReference type="SAM" id="Phobius"/>
    </source>
</evidence>
<dbReference type="Proteomes" id="UP000321533">
    <property type="component" value="Chromosome"/>
</dbReference>
<dbReference type="InterPro" id="IPR036909">
    <property type="entry name" value="Cyt_c-like_dom_sf"/>
</dbReference>
<dbReference type="RefSeq" id="WP_147192392.1">
    <property type="nucleotide sequence ID" value="NZ_CP042435.1"/>
</dbReference>
<evidence type="ECO:0000256" key="3">
    <source>
        <dbReference type="ARBA" id="ARBA00023004"/>
    </source>
</evidence>
<evidence type="ECO:0000259" key="6">
    <source>
        <dbReference type="PROSITE" id="PS51007"/>
    </source>
</evidence>
<accession>A0A5B8VEM7</accession>
<dbReference type="PANTHER" id="PTHR40394">
    <property type="entry name" value="LIPOPROTEIN-RELATED"/>
    <property type="match status" value="1"/>
</dbReference>
<keyword evidence="5" id="KW-0472">Membrane</keyword>
<dbReference type="GO" id="GO:0020037">
    <property type="term" value="F:heme binding"/>
    <property type="evidence" value="ECO:0007669"/>
    <property type="project" value="InterPro"/>
</dbReference>
<dbReference type="PANTHER" id="PTHR40394:SF2">
    <property type="entry name" value="QUINOL:CYTOCHROME C OXIDOREDUCTASE MEMBRANE PROTEIN"/>
    <property type="match status" value="1"/>
</dbReference>
<keyword evidence="3 4" id="KW-0408">Iron</keyword>
<feature type="transmembrane region" description="Helical" evidence="5">
    <location>
        <begin position="12"/>
        <end position="29"/>
    </location>
</feature>
<evidence type="ECO:0000256" key="4">
    <source>
        <dbReference type="PROSITE-ProRule" id="PRU00433"/>
    </source>
</evidence>
<feature type="domain" description="Cytochrome c" evidence="6">
    <location>
        <begin position="58"/>
        <end position="143"/>
    </location>
</feature>
<keyword evidence="5" id="KW-1133">Transmembrane helix</keyword>
<gene>
    <name evidence="7" type="ORF">FRZ67_20230</name>
</gene>
<reference evidence="7 8" key="1">
    <citation type="journal article" date="2016" name="Int. J. Syst. Evol. Microbiol.">
        <title>Panacibacter ginsenosidivorans gen. nov., sp. nov., with ginsenoside converting activity isolated from soil of a ginseng field.</title>
        <authorList>
            <person name="Siddiqi M.Z."/>
            <person name="Muhammad Shafi S."/>
            <person name="Choi K.D."/>
            <person name="Im W.T."/>
        </authorList>
    </citation>
    <scope>NUCLEOTIDE SEQUENCE [LARGE SCALE GENOMIC DNA]</scope>
    <source>
        <strain evidence="7 8">Gsoil1550</strain>
    </source>
</reference>
<name>A0A5B8VEM7_9BACT</name>
<keyword evidence="8" id="KW-1185">Reference proteome</keyword>
<keyword evidence="5" id="KW-0812">Transmembrane</keyword>
<proteinExistence type="predicted"/>
<dbReference type="SUPFAM" id="SSF46626">
    <property type="entry name" value="Cytochrome c"/>
    <property type="match status" value="1"/>
</dbReference>
<evidence type="ECO:0000256" key="2">
    <source>
        <dbReference type="ARBA" id="ARBA00022723"/>
    </source>
</evidence>